<accession>A0A836H8U6</accession>
<comment type="caution">
    <text evidence="1">The sequence shown here is derived from an EMBL/GenBank/DDBJ whole genome shotgun (WGS) entry which is preliminary data.</text>
</comment>
<reference evidence="1 2" key="1">
    <citation type="submission" date="2021-02" db="EMBL/GenBank/DDBJ databases">
        <title>Leishmania (Mundinia) enrietti genome sequencing and assembly.</title>
        <authorList>
            <person name="Almutairi H."/>
            <person name="Gatherer D."/>
        </authorList>
    </citation>
    <scope>NUCLEOTIDE SEQUENCE [LARGE SCALE GENOMIC DNA]</scope>
    <source>
        <strain evidence="1">CUR178</strain>
    </source>
</reference>
<keyword evidence="2" id="KW-1185">Reference proteome</keyword>
<proteinExistence type="predicted"/>
<dbReference type="KEGG" id="lenr:94170128"/>
<dbReference type="Proteomes" id="UP000674179">
    <property type="component" value="Chromosome 31"/>
</dbReference>
<dbReference type="AlphaFoldDB" id="A0A836H8U6"/>
<organism evidence="1 2">
    <name type="scientific">Leishmania enriettii</name>
    <dbReference type="NCBI Taxonomy" id="5663"/>
    <lineage>
        <taxon>Eukaryota</taxon>
        <taxon>Discoba</taxon>
        <taxon>Euglenozoa</taxon>
        <taxon>Kinetoplastea</taxon>
        <taxon>Metakinetoplastina</taxon>
        <taxon>Trypanosomatida</taxon>
        <taxon>Trypanosomatidae</taxon>
        <taxon>Leishmaniinae</taxon>
        <taxon>Leishmania</taxon>
    </lineage>
</organism>
<name>A0A836H8U6_LEIEN</name>
<dbReference type="RefSeq" id="XP_067690721.1">
    <property type="nucleotide sequence ID" value="XM_067834618.1"/>
</dbReference>
<dbReference type="EMBL" id="JAFHKP010000031">
    <property type="protein sequence ID" value="KAG5472198.1"/>
    <property type="molecule type" value="Genomic_DNA"/>
</dbReference>
<protein>
    <submittedName>
        <fullName evidence="1">Uncharacterized protein</fullName>
    </submittedName>
</protein>
<gene>
    <name evidence="1" type="ORF">CUR178_02874</name>
</gene>
<sequence>MRRAASPSCTETLRRTSGRQFMRCCSSRRRGWSASLASITRRARTSASSAWGEEDLLEAAAQTHCRGSRSPSETPAAQ</sequence>
<evidence type="ECO:0000313" key="2">
    <source>
        <dbReference type="Proteomes" id="UP000674179"/>
    </source>
</evidence>
<dbReference type="GeneID" id="94170128"/>
<evidence type="ECO:0000313" key="1">
    <source>
        <dbReference type="EMBL" id="KAG5472198.1"/>
    </source>
</evidence>